<proteinExistence type="predicted"/>
<gene>
    <name evidence="1" type="ORF">HOLleu_22898</name>
</gene>
<evidence type="ECO:0000313" key="2">
    <source>
        <dbReference type="Proteomes" id="UP001152320"/>
    </source>
</evidence>
<protein>
    <submittedName>
        <fullName evidence="1">Uncharacterized protein</fullName>
    </submittedName>
</protein>
<evidence type="ECO:0000313" key="1">
    <source>
        <dbReference type="EMBL" id="KAJ8032836.1"/>
    </source>
</evidence>
<keyword evidence="2" id="KW-1185">Reference proteome</keyword>
<sequence length="110" mass="12997">MMLHCPTVLTNFTLALILTTIVNRHQHRAMMISLHSWSLTMMLDVPFISWMNIKRQDPMVLLHVYLNYVAPRWQRCSQKFLTGHFASALSHHVLRKLLLFPFQRQIPFPA</sequence>
<comment type="caution">
    <text evidence="1">The sequence shown here is derived from an EMBL/GenBank/DDBJ whole genome shotgun (WGS) entry which is preliminary data.</text>
</comment>
<name>A0A9Q1H584_HOLLE</name>
<reference evidence="1" key="1">
    <citation type="submission" date="2021-10" db="EMBL/GenBank/DDBJ databases">
        <title>Tropical sea cucumber genome reveals ecological adaptation and Cuvierian tubules defense mechanism.</title>
        <authorList>
            <person name="Chen T."/>
        </authorList>
    </citation>
    <scope>NUCLEOTIDE SEQUENCE</scope>
    <source>
        <strain evidence="1">Nanhai2018</strain>
        <tissue evidence="1">Muscle</tissue>
    </source>
</reference>
<organism evidence="1 2">
    <name type="scientific">Holothuria leucospilota</name>
    <name type="common">Black long sea cucumber</name>
    <name type="synonym">Mertensiothuria leucospilota</name>
    <dbReference type="NCBI Taxonomy" id="206669"/>
    <lineage>
        <taxon>Eukaryota</taxon>
        <taxon>Metazoa</taxon>
        <taxon>Echinodermata</taxon>
        <taxon>Eleutherozoa</taxon>
        <taxon>Echinozoa</taxon>
        <taxon>Holothuroidea</taxon>
        <taxon>Aspidochirotacea</taxon>
        <taxon>Aspidochirotida</taxon>
        <taxon>Holothuriidae</taxon>
        <taxon>Holothuria</taxon>
    </lineage>
</organism>
<dbReference type="EMBL" id="JAIZAY010000011">
    <property type="protein sequence ID" value="KAJ8032836.1"/>
    <property type="molecule type" value="Genomic_DNA"/>
</dbReference>
<accession>A0A9Q1H584</accession>
<dbReference type="AlphaFoldDB" id="A0A9Q1H584"/>
<dbReference type="Proteomes" id="UP001152320">
    <property type="component" value="Chromosome 11"/>
</dbReference>